<dbReference type="PROSITE" id="PS00901">
    <property type="entry name" value="CYS_SYNTHASE"/>
    <property type="match status" value="1"/>
</dbReference>
<evidence type="ECO:0000256" key="2">
    <source>
        <dbReference type="ARBA" id="ARBA00007103"/>
    </source>
</evidence>
<dbReference type="FunFam" id="3.40.50.1100:FF:000016">
    <property type="entry name" value="Cysteine synthase A"/>
    <property type="match status" value="1"/>
</dbReference>
<feature type="domain" description="Tryptophan synthase beta chain-like PALP" evidence="7">
    <location>
        <begin position="249"/>
        <end position="425"/>
    </location>
</feature>
<evidence type="ECO:0000256" key="3">
    <source>
        <dbReference type="ARBA" id="ARBA00022605"/>
    </source>
</evidence>
<dbReference type="GO" id="GO:0016740">
    <property type="term" value="F:transferase activity"/>
    <property type="evidence" value="ECO:0007669"/>
    <property type="project" value="UniProtKB-KW"/>
</dbReference>
<dbReference type="InterPro" id="IPR036052">
    <property type="entry name" value="TrpB-like_PALP_sf"/>
</dbReference>
<keyword evidence="5" id="KW-0663">Pyridoxal phosphate</keyword>
<dbReference type="EMBL" id="KZ301971">
    <property type="protein sequence ID" value="PFH53952.1"/>
    <property type="molecule type" value="Genomic_DNA"/>
</dbReference>
<evidence type="ECO:0000256" key="4">
    <source>
        <dbReference type="ARBA" id="ARBA00022679"/>
    </source>
</evidence>
<keyword evidence="3" id="KW-0028">Amino-acid biosynthesis</keyword>
<evidence type="ECO:0000313" key="9">
    <source>
        <dbReference type="Proteomes" id="UP000242287"/>
    </source>
</evidence>
<evidence type="ECO:0000259" key="7">
    <source>
        <dbReference type="Pfam" id="PF00291"/>
    </source>
</evidence>
<dbReference type="AlphaFoldDB" id="A0A2A9P0M7"/>
<comment type="similarity">
    <text evidence="2">Belongs to the cysteine synthase/cystathionine beta-synthase family.</text>
</comment>
<reference evidence="8 9" key="1">
    <citation type="submission" date="2014-02" db="EMBL/GenBank/DDBJ databases">
        <title>Transposable element dynamics among asymbiotic and ectomycorrhizal Amanita fungi.</title>
        <authorList>
            <consortium name="DOE Joint Genome Institute"/>
            <person name="Hess J."/>
            <person name="Skrede I."/>
            <person name="Wolfe B."/>
            <person name="LaButti K."/>
            <person name="Ohm R.A."/>
            <person name="Grigoriev I.V."/>
            <person name="Pringle A."/>
        </authorList>
    </citation>
    <scope>NUCLEOTIDE SEQUENCE [LARGE SCALE GENOMIC DNA]</scope>
    <source>
        <strain evidence="8 9">SKay4041</strain>
    </source>
</reference>
<keyword evidence="6" id="KW-0198">Cysteine biosynthesis</keyword>
<dbReference type="STRING" id="703135.A0A2A9P0M7"/>
<dbReference type="Proteomes" id="UP000242287">
    <property type="component" value="Unassembled WGS sequence"/>
</dbReference>
<dbReference type="Pfam" id="PF00291">
    <property type="entry name" value="PALP"/>
    <property type="match status" value="2"/>
</dbReference>
<dbReference type="InterPro" id="IPR001216">
    <property type="entry name" value="P-phosphate_BS"/>
</dbReference>
<dbReference type="CDD" id="cd01561">
    <property type="entry name" value="CBS_like"/>
    <property type="match status" value="1"/>
</dbReference>
<sequence length="495" mass="54412">MLSRSFLLGVAFGIYLSITSTAAFQYLQARKKRRDSVQYEFQPIQLPRHDVLSGVTGLIGHTPLIRINSLSDMLGVEILGKAEFLNPGGSVKDRVALRMIQDAESKGLLRPHTGSRIFEGTVGSTGISIATIARAKGYNATIIMPDDVAEEKVKALLALGADVERVRPASIVDKKQQLTYISWNLKPVKNLARQRAAQFGQSSQLEQATNDNDTLKRPSIYTSPSSSVIVSTTSHVPVYAGKGSEPNNEPRGFFADQFENRSNFDAHFYETGPEIWRQTNGKLDAFVSGAGTGGTIAGIGHFIKSQKEDVKIVLCDPTGSGLYNKVRHGVMYDPKESEGTKRRHQVDTVVEGIGINRMTNNIELALPIVDDAFRITDAEAVSMSRYLVKHDGLFLGSSSACNLLACIKFVKKMGWKDGQTVVTILDSPLFQGLCLSTFSFPLPHLQQTVTSDIVLVRVIHQKFPMRIDLQYRNEAYLTNAHIPTDVSIVENLLAS</sequence>
<evidence type="ECO:0000313" key="8">
    <source>
        <dbReference type="EMBL" id="PFH53952.1"/>
    </source>
</evidence>
<dbReference type="PANTHER" id="PTHR10314">
    <property type="entry name" value="CYSTATHIONINE BETA-SYNTHASE"/>
    <property type="match status" value="1"/>
</dbReference>
<dbReference type="GO" id="GO:0006535">
    <property type="term" value="P:cysteine biosynthetic process from serine"/>
    <property type="evidence" value="ECO:0007669"/>
    <property type="project" value="InterPro"/>
</dbReference>
<keyword evidence="9" id="KW-1185">Reference proteome</keyword>
<evidence type="ECO:0000256" key="1">
    <source>
        <dbReference type="ARBA" id="ARBA00001933"/>
    </source>
</evidence>
<keyword evidence="4" id="KW-0808">Transferase</keyword>
<evidence type="ECO:0000256" key="5">
    <source>
        <dbReference type="ARBA" id="ARBA00022898"/>
    </source>
</evidence>
<dbReference type="Gene3D" id="3.40.50.1100">
    <property type="match status" value="2"/>
</dbReference>
<dbReference type="SUPFAM" id="SSF53686">
    <property type="entry name" value="Tryptophan synthase beta subunit-like PLP-dependent enzymes"/>
    <property type="match status" value="1"/>
</dbReference>
<protein>
    <recommendedName>
        <fullName evidence="7">Tryptophan synthase beta chain-like PALP domain-containing protein</fullName>
    </recommendedName>
</protein>
<evidence type="ECO:0000256" key="6">
    <source>
        <dbReference type="ARBA" id="ARBA00023192"/>
    </source>
</evidence>
<dbReference type="OrthoDB" id="10259545at2759"/>
<accession>A0A2A9P0M7</accession>
<gene>
    <name evidence="8" type="ORF">AMATHDRAFT_747</name>
</gene>
<feature type="domain" description="Tryptophan synthase beta chain-like PALP" evidence="7">
    <location>
        <begin position="56"/>
        <end position="168"/>
    </location>
</feature>
<comment type="cofactor">
    <cofactor evidence="1">
        <name>pyridoxal 5'-phosphate</name>
        <dbReference type="ChEBI" id="CHEBI:597326"/>
    </cofactor>
</comment>
<proteinExistence type="inferred from homology"/>
<name>A0A2A9P0M7_9AGAR</name>
<organism evidence="8 9">
    <name type="scientific">Amanita thiersii Skay4041</name>
    <dbReference type="NCBI Taxonomy" id="703135"/>
    <lineage>
        <taxon>Eukaryota</taxon>
        <taxon>Fungi</taxon>
        <taxon>Dikarya</taxon>
        <taxon>Basidiomycota</taxon>
        <taxon>Agaricomycotina</taxon>
        <taxon>Agaricomycetes</taxon>
        <taxon>Agaricomycetidae</taxon>
        <taxon>Agaricales</taxon>
        <taxon>Pluteineae</taxon>
        <taxon>Amanitaceae</taxon>
        <taxon>Amanita</taxon>
    </lineage>
</organism>
<dbReference type="InterPro" id="IPR050214">
    <property type="entry name" value="Cys_Synth/Cystath_Beta-Synth"/>
</dbReference>
<dbReference type="InterPro" id="IPR001926">
    <property type="entry name" value="TrpB-like_PALP"/>
</dbReference>